<dbReference type="InterPro" id="IPR023093">
    <property type="entry name" value="ScpA-like_C"/>
</dbReference>
<dbReference type="PANTHER" id="PTHR33969:SF2">
    <property type="entry name" value="SEGREGATION AND CONDENSATION PROTEIN A"/>
    <property type="match status" value="1"/>
</dbReference>
<dbReference type="GO" id="GO:0007059">
    <property type="term" value="P:chromosome segregation"/>
    <property type="evidence" value="ECO:0007669"/>
    <property type="project" value="UniProtKB-UniRule"/>
</dbReference>
<comment type="function">
    <text evidence="2">Participates in chromosomal partition during cell division. May act via the formation of a condensin-like complex containing Smc and ScpB that pull DNA away from mid-cell into both cell halves.</text>
</comment>
<comment type="subunit">
    <text evidence="2">Component of a cohesin-like complex composed of ScpA, ScpB and the Smc homodimer, in which ScpA and ScpB bind to the head domain of Smc. The presence of the three proteins is required for the association of the complex with DNA.</text>
</comment>
<proteinExistence type="inferred from homology"/>
<dbReference type="Pfam" id="PF02616">
    <property type="entry name" value="SMC_ScpA"/>
    <property type="match status" value="1"/>
</dbReference>
<dbReference type="GO" id="GO:0051301">
    <property type="term" value="P:cell division"/>
    <property type="evidence" value="ECO:0007669"/>
    <property type="project" value="UniProtKB-KW"/>
</dbReference>
<dbReference type="RefSeq" id="WP_170141282.1">
    <property type="nucleotide sequence ID" value="NZ_AP018558.1"/>
</dbReference>
<keyword evidence="2" id="KW-0132">Cell division</keyword>
<protein>
    <recommendedName>
        <fullName evidence="1 2">Segregation and condensation protein A</fullName>
    </recommendedName>
</protein>
<comment type="similarity">
    <text evidence="2">Belongs to the ScpA family.</text>
</comment>
<dbReference type="KEGG" id="htl:HPTL_1030"/>
<evidence type="ECO:0000313" key="4">
    <source>
        <dbReference type="Proteomes" id="UP000262004"/>
    </source>
</evidence>
<gene>
    <name evidence="2" type="primary">scpA</name>
    <name evidence="3" type="ORF">HPTL_1030</name>
</gene>
<keyword evidence="2" id="KW-0159">Chromosome partition</keyword>
<reference evidence="3 4" key="1">
    <citation type="submission" date="2018-04" db="EMBL/GenBank/DDBJ databases">
        <title>Complete genome sequence of Hydrogenophilus thermoluteolus TH-1.</title>
        <authorList>
            <person name="Arai H."/>
        </authorList>
    </citation>
    <scope>NUCLEOTIDE SEQUENCE [LARGE SCALE GENOMIC DNA]</scope>
    <source>
        <strain evidence="3 4">TH-1</strain>
    </source>
</reference>
<dbReference type="GO" id="GO:0006260">
    <property type="term" value="P:DNA replication"/>
    <property type="evidence" value="ECO:0007669"/>
    <property type="project" value="UniProtKB-UniRule"/>
</dbReference>
<keyword evidence="2" id="KW-0963">Cytoplasm</keyword>
<dbReference type="Proteomes" id="UP000262004">
    <property type="component" value="Chromosome"/>
</dbReference>
<keyword evidence="4" id="KW-1185">Reference proteome</keyword>
<dbReference type="PANTHER" id="PTHR33969">
    <property type="entry name" value="SEGREGATION AND CONDENSATION PROTEIN A"/>
    <property type="match status" value="1"/>
</dbReference>
<sequence>MSTSAANATRDEAQHPVARLYGAPLAELPEDLYIPPQALRLLLEAFEGPFDLLWFLIRKNRIDLRDIPVAKLTEQYLEYVAAMKALDLDLAAEYLAMAATLIALKARLLLPRAAEATSDEDASEDDPRARLVAQLLRYEQYRQAAEILDRLPRAGRDFTWAHPVEVAEPIEPSPIPAPSLQALARAWWGLLARQEQRRPHEVVEEPLTVAVVTQALLETLRLARRPLTLSELLPPSADRRYLVKAFFALLELTRLGAVDLTQEEPLAPIVVVLSEAADEALVPVVWEKGKG</sequence>
<dbReference type="EMBL" id="AP018558">
    <property type="protein sequence ID" value="BBD77294.1"/>
    <property type="molecule type" value="Genomic_DNA"/>
</dbReference>
<dbReference type="GO" id="GO:0005737">
    <property type="term" value="C:cytoplasm"/>
    <property type="evidence" value="ECO:0007669"/>
    <property type="project" value="UniProtKB-SubCell"/>
</dbReference>
<keyword evidence="2" id="KW-0131">Cell cycle</keyword>
<evidence type="ECO:0000256" key="1">
    <source>
        <dbReference type="ARBA" id="ARBA00044777"/>
    </source>
</evidence>
<evidence type="ECO:0000256" key="2">
    <source>
        <dbReference type="HAMAP-Rule" id="MF_01805"/>
    </source>
</evidence>
<accession>A0A2Z6DXS5</accession>
<dbReference type="HAMAP" id="MF_01805">
    <property type="entry name" value="ScpA"/>
    <property type="match status" value="1"/>
</dbReference>
<organism evidence="3 4">
    <name type="scientific">Hydrogenophilus thermoluteolus</name>
    <name type="common">Pseudomonas hydrogenothermophila</name>
    <dbReference type="NCBI Taxonomy" id="297"/>
    <lineage>
        <taxon>Bacteria</taxon>
        <taxon>Pseudomonadati</taxon>
        <taxon>Pseudomonadota</taxon>
        <taxon>Hydrogenophilia</taxon>
        <taxon>Hydrogenophilales</taxon>
        <taxon>Hydrogenophilaceae</taxon>
        <taxon>Hydrogenophilus</taxon>
    </lineage>
</organism>
<dbReference type="AlphaFoldDB" id="A0A2Z6DXS5"/>
<name>A0A2Z6DXS5_HYDTE</name>
<dbReference type="Gene3D" id="1.10.10.580">
    <property type="entry name" value="Structural maintenance of chromosome 1. Chain E"/>
    <property type="match status" value="1"/>
</dbReference>
<evidence type="ECO:0000313" key="3">
    <source>
        <dbReference type="EMBL" id="BBD77294.1"/>
    </source>
</evidence>
<dbReference type="InterPro" id="IPR003768">
    <property type="entry name" value="ScpA"/>
</dbReference>
<dbReference type="Gene3D" id="6.10.250.2410">
    <property type="match status" value="1"/>
</dbReference>
<comment type="subcellular location">
    <subcellularLocation>
        <location evidence="2">Cytoplasm</location>
    </subcellularLocation>
    <text evidence="2">Associated with two foci at the outer edges of the nucleoid region in young cells, and at four foci within both cell halves in older cells.</text>
</comment>